<accession>A0A5N5PRB2</accession>
<evidence type="ECO:0000313" key="1">
    <source>
        <dbReference type="EMBL" id="KAB5581377.1"/>
    </source>
</evidence>
<sequence>MQHDTAGRDLLPCPHLFIQLMERKRATKRQGPAPTELNQYSVLHPALRPDLGSLLSPFQGQRACACSSPKKTPVLVKPLHAEKTQSV</sequence>
<proteinExistence type="predicted"/>
<organism evidence="1 2">
    <name type="scientific">Pangasianodon hypophthalmus</name>
    <name type="common">Striped catfish</name>
    <name type="synonym">Helicophagus hypophthalmus</name>
    <dbReference type="NCBI Taxonomy" id="310915"/>
    <lineage>
        <taxon>Eukaryota</taxon>
        <taxon>Metazoa</taxon>
        <taxon>Chordata</taxon>
        <taxon>Craniata</taxon>
        <taxon>Vertebrata</taxon>
        <taxon>Euteleostomi</taxon>
        <taxon>Actinopterygii</taxon>
        <taxon>Neopterygii</taxon>
        <taxon>Teleostei</taxon>
        <taxon>Ostariophysi</taxon>
        <taxon>Siluriformes</taxon>
        <taxon>Pangasiidae</taxon>
        <taxon>Pangasianodon</taxon>
    </lineage>
</organism>
<protein>
    <submittedName>
        <fullName evidence="1">Uncharacterized protein</fullName>
    </submittedName>
</protein>
<name>A0A5N5PRB2_PANHP</name>
<reference evidence="1 2" key="1">
    <citation type="submission" date="2019-06" db="EMBL/GenBank/DDBJ databases">
        <title>A chromosome-scale genome assembly of the striped catfish, Pangasianodon hypophthalmus.</title>
        <authorList>
            <person name="Wen M."/>
            <person name="Zahm M."/>
            <person name="Roques C."/>
            <person name="Cabau C."/>
            <person name="Klopp C."/>
            <person name="Donnadieu C."/>
            <person name="Jouanno E."/>
            <person name="Avarre J.-C."/>
            <person name="Campet M."/>
            <person name="Ha T.T.T."/>
            <person name="Dugue R."/>
            <person name="Lampietro C."/>
            <person name="Louis A."/>
            <person name="Herpin A."/>
            <person name="Echchiki A."/>
            <person name="Berthelot C."/>
            <person name="Parey E."/>
            <person name="Roest-Crollius H."/>
            <person name="Braasch I."/>
            <person name="Postlethwait J."/>
            <person name="Bobe J."/>
            <person name="Montfort J."/>
            <person name="Bouchez O."/>
            <person name="Begum T."/>
            <person name="Schartl M."/>
            <person name="Guiguen Y."/>
        </authorList>
    </citation>
    <scope>NUCLEOTIDE SEQUENCE [LARGE SCALE GENOMIC DNA]</scope>
    <source>
        <strain evidence="1 2">Indonesia</strain>
        <tissue evidence="1">Blood</tissue>
    </source>
</reference>
<gene>
    <name evidence="1" type="ORF">PHYPO_G00174940</name>
</gene>
<dbReference type="AlphaFoldDB" id="A0A5N5PRB2"/>
<dbReference type="Proteomes" id="UP000327468">
    <property type="component" value="Chromosome 3"/>
</dbReference>
<comment type="caution">
    <text evidence="1">The sequence shown here is derived from an EMBL/GenBank/DDBJ whole genome shotgun (WGS) entry which is preliminary data.</text>
</comment>
<evidence type="ECO:0000313" key="2">
    <source>
        <dbReference type="Proteomes" id="UP000327468"/>
    </source>
</evidence>
<keyword evidence="2" id="KW-1185">Reference proteome</keyword>
<dbReference type="EMBL" id="VFJC01000004">
    <property type="protein sequence ID" value="KAB5581377.1"/>
    <property type="molecule type" value="Genomic_DNA"/>
</dbReference>